<dbReference type="Gene3D" id="3.50.4.10">
    <property type="entry name" value="Hepatocyte Growth Factor"/>
    <property type="match status" value="1"/>
</dbReference>
<keyword evidence="10" id="KW-1133">Transmembrane helix</keyword>
<proteinExistence type="inferred from homology"/>
<keyword evidence="6" id="KW-0808">Transferase</keyword>
<evidence type="ECO:0000256" key="3">
    <source>
        <dbReference type="ARBA" id="ARBA00006462"/>
    </source>
</evidence>
<keyword evidence="14" id="KW-1185">Reference proteome</keyword>
<keyword evidence="11" id="KW-0472">Membrane</keyword>
<evidence type="ECO:0000256" key="4">
    <source>
        <dbReference type="ARBA" id="ARBA00012557"/>
    </source>
</evidence>
<organism evidence="13 14">
    <name type="scientific">Phialemonium thermophilum</name>
    <dbReference type="NCBI Taxonomy" id="223376"/>
    <lineage>
        <taxon>Eukaryota</taxon>
        <taxon>Fungi</taxon>
        <taxon>Dikarya</taxon>
        <taxon>Ascomycota</taxon>
        <taxon>Pezizomycotina</taxon>
        <taxon>Sordariomycetes</taxon>
        <taxon>Sordariomycetidae</taxon>
        <taxon>Cephalothecales</taxon>
        <taxon>Cephalothecaceae</taxon>
        <taxon>Phialemonium</taxon>
    </lineage>
</organism>
<accession>A0ABR3WSG3</accession>
<evidence type="ECO:0000256" key="7">
    <source>
        <dbReference type="ARBA" id="ARBA00022692"/>
    </source>
</evidence>
<reference evidence="13 14" key="1">
    <citation type="journal article" date="2024" name="Commun. Biol.">
        <title>Comparative genomic analysis of thermophilic fungi reveals convergent evolutionary adaptations and gene losses.</title>
        <authorList>
            <person name="Steindorff A.S."/>
            <person name="Aguilar-Pontes M.V."/>
            <person name="Robinson A.J."/>
            <person name="Andreopoulos B."/>
            <person name="LaButti K."/>
            <person name="Kuo A."/>
            <person name="Mondo S."/>
            <person name="Riley R."/>
            <person name="Otillar R."/>
            <person name="Haridas S."/>
            <person name="Lipzen A."/>
            <person name="Grimwood J."/>
            <person name="Schmutz J."/>
            <person name="Clum A."/>
            <person name="Reid I.D."/>
            <person name="Moisan M.C."/>
            <person name="Butler G."/>
            <person name="Nguyen T.T.M."/>
            <person name="Dewar K."/>
            <person name="Conant G."/>
            <person name="Drula E."/>
            <person name="Henrissat B."/>
            <person name="Hansel C."/>
            <person name="Singer S."/>
            <person name="Hutchinson M.I."/>
            <person name="de Vries R.P."/>
            <person name="Natvig D.O."/>
            <person name="Powell A.J."/>
            <person name="Tsang A."/>
            <person name="Grigoriev I.V."/>
        </authorList>
    </citation>
    <scope>NUCLEOTIDE SEQUENCE [LARGE SCALE GENOMIC DNA]</scope>
    <source>
        <strain evidence="13 14">ATCC 24622</strain>
    </source>
</reference>
<dbReference type="Proteomes" id="UP001586593">
    <property type="component" value="Unassembled WGS sequence"/>
</dbReference>
<dbReference type="EMBL" id="JAZHXJ010000268">
    <property type="protein sequence ID" value="KAL1866370.1"/>
    <property type="molecule type" value="Genomic_DNA"/>
</dbReference>
<evidence type="ECO:0000256" key="5">
    <source>
        <dbReference type="ARBA" id="ARBA00022676"/>
    </source>
</evidence>
<comment type="subcellular location">
    <subcellularLocation>
        <location evidence="1">Membrane</location>
        <topology evidence="1">Single-pass type II membrane protein</topology>
    </subcellularLocation>
</comment>
<evidence type="ECO:0000256" key="1">
    <source>
        <dbReference type="ARBA" id="ARBA00004606"/>
    </source>
</evidence>
<comment type="pathway">
    <text evidence="2">Protein modification; protein glycosylation.</text>
</comment>
<dbReference type="InterPro" id="IPR026050">
    <property type="entry name" value="C1GALT1/C1GALT1_chp1"/>
</dbReference>
<feature type="domain" description="Fringe-like glycosyltransferase" evidence="12">
    <location>
        <begin position="134"/>
        <end position="202"/>
    </location>
</feature>
<evidence type="ECO:0000256" key="9">
    <source>
        <dbReference type="ARBA" id="ARBA00022968"/>
    </source>
</evidence>
<name>A0ABR3WSG3_9PEZI</name>
<sequence>MWSADWPFQQPRFDINPSSDICIILKTGFGTRERVPAWLEALPRRLSGADIVLIGDFHAKRPFNTNERDLPLVNIVSWMLERRYVPEDLTSTRLEQYSELTTAIANGDEGRASELSKSFGWELDAMKFIPGLELAYSMCPDKKWYVLVDDDTYLIEPSFSLILRNYDPARPYYIGNAVGDYKRRFAHGGSSIILSQAAMRQLYILNPRIVRTAYLESLEETWGDRLLAAALARAGVYLDERSSRLFNGEPPEKTKLRSDRLCLPIATFHKFDSGAMRDVGATFRDVTAPVRWVDLWDMYRGASGTKILELPLGYSAEGWDYVGRLDEHTRTFKSVSSPNDCRRLCRRARDQSCLAWTWERESKDCHTAPWVVIGDKAPGRTSGIAGERIRKLASGCLRL</sequence>
<gene>
    <name evidence="13" type="ORF">VTK73DRAFT_4748</name>
</gene>
<dbReference type="PANTHER" id="PTHR23033:SF40">
    <property type="entry name" value="APPLE DOMAIN-CONTAINING PROTEIN"/>
    <property type="match status" value="1"/>
</dbReference>
<dbReference type="Pfam" id="PF02434">
    <property type="entry name" value="Fringe"/>
    <property type="match status" value="1"/>
</dbReference>
<evidence type="ECO:0000256" key="10">
    <source>
        <dbReference type="ARBA" id="ARBA00022989"/>
    </source>
</evidence>
<evidence type="ECO:0000259" key="12">
    <source>
        <dbReference type="Pfam" id="PF02434"/>
    </source>
</evidence>
<dbReference type="EC" id="2.4.1.122" evidence="4"/>
<evidence type="ECO:0000256" key="6">
    <source>
        <dbReference type="ARBA" id="ARBA00022679"/>
    </source>
</evidence>
<evidence type="ECO:0000313" key="13">
    <source>
        <dbReference type="EMBL" id="KAL1866370.1"/>
    </source>
</evidence>
<keyword evidence="5" id="KW-0328">Glycosyltransferase</keyword>
<evidence type="ECO:0000313" key="14">
    <source>
        <dbReference type="Proteomes" id="UP001586593"/>
    </source>
</evidence>
<dbReference type="InterPro" id="IPR003378">
    <property type="entry name" value="Fringe-like_glycosylTrfase"/>
</dbReference>
<protein>
    <recommendedName>
        <fullName evidence="4">N-acetylgalactosaminide beta-1,3-galactosyltransferase</fullName>
        <ecNumber evidence="4">2.4.1.122</ecNumber>
    </recommendedName>
</protein>
<dbReference type="Gene3D" id="3.90.550.50">
    <property type="match status" value="1"/>
</dbReference>
<dbReference type="SUPFAM" id="SSF57414">
    <property type="entry name" value="Hairpin loop containing domain-like"/>
    <property type="match status" value="1"/>
</dbReference>
<dbReference type="PANTHER" id="PTHR23033">
    <property type="entry name" value="BETA1,3-GALACTOSYLTRANSFERASE"/>
    <property type="match status" value="1"/>
</dbReference>
<keyword evidence="8" id="KW-0547">Nucleotide-binding</keyword>
<keyword evidence="9" id="KW-0735">Signal-anchor</keyword>
<comment type="caution">
    <text evidence="13">The sequence shown here is derived from an EMBL/GenBank/DDBJ whole genome shotgun (WGS) entry which is preliminary data.</text>
</comment>
<evidence type="ECO:0000256" key="8">
    <source>
        <dbReference type="ARBA" id="ARBA00022741"/>
    </source>
</evidence>
<keyword evidence="7" id="KW-0812">Transmembrane</keyword>
<evidence type="ECO:0000256" key="11">
    <source>
        <dbReference type="ARBA" id="ARBA00023136"/>
    </source>
</evidence>
<comment type="similarity">
    <text evidence="3">Belongs to the glycosyltransferase 31 family. Beta3-Gal-T subfamily.</text>
</comment>
<evidence type="ECO:0000256" key="2">
    <source>
        <dbReference type="ARBA" id="ARBA00004922"/>
    </source>
</evidence>